<protein>
    <submittedName>
        <fullName evidence="7">Uncharacterized membrane protein YkvA, DUF1232 family</fullName>
    </submittedName>
</protein>
<comment type="subcellular location">
    <subcellularLocation>
        <location evidence="1">Endomembrane system</location>
        <topology evidence="1">Multi-pass membrane protein</topology>
    </subcellularLocation>
</comment>
<feature type="domain" description="DUF1232" evidence="6">
    <location>
        <begin position="49"/>
        <end position="84"/>
    </location>
</feature>
<dbReference type="EMBL" id="FNGI01000010">
    <property type="protein sequence ID" value="SDM03383.1"/>
    <property type="molecule type" value="Genomic_DNA"/>
</dbReference>
<keyword evidence="3 5" id="KW-1133">Transmembrane helix</keyword>
<dbReference type="Pfam" id="PF06803">
    <property type="entry name" value="DUF1232"/>
    <property type="match status" value="1"/>
</dbReference>
<evidence type="ECO:0000259" key="6">
    <source>
        <dbReference type="Pfam" id="PF06803"/>
    </source>
</evidence>
<evidence type="ECO:0000256" key="4">
    <source>
        <dbReference type="ARBA" id="ARBA00023136"/>
    </source>
</evidence>
<keyword evidence="8" id="KW-1185">Reference proteome</keyword>
<keyword evidence="4 5" id="KW-0472">Membrane</keyword>
<evidence type="ECO:0000256" key="3">
    <source>
        <dbReference type="ARBA" id="ARBA00022989"/>
    </source>
</evidence>
<evidence type="ECO:0000256" key="1">
    <source>
        <dbReference type="ARBA" id="ARBA00004127"/>
    </source>
</evidence>
<dbReference type="AlphaFoldDB" id="A0A1G9PXK2"/>
<accession>A0A1G9PXK2</accession>
<reference evidence="7 8" key="1">
    <citation type="submission" date="2016-10" db="EMBL/GenBank/DDBJ databases">
        <authorList>
            <person name="de Groot N.N."/>
        </authorList>
    </citation>
    <scope>NUCLEOTIDE SEQUENCE [LARGE SCALE GENOMIC DNA]</scope>
    <source>
        <strain evidence="7 8">DSM 14789</strain>
    </source>
</reference>
<organism evidence="7 8">
    <name type="scientific">Modicisalibacter muralis</name>
    <dbReference type="NCBI Taxonomy" id="119000"/>
    <lineage>
        <taxon>Bacteria</taxon>
        <taxon>Pseudomonadati</taxon>
        <taxon>Pseudomonadota</taxon>
        <taxon>Gammaproteobacteria</taxon>
        <taxon>Oceanospirillales</taxon>
        <taxon>Halomonadaceae</taxon>
        <taxon>Modicisalibacter</taxon>
    </lineage>
</organism>
<dbReference type="STRING" id="119000.SAMN05661010_03183"/>
<proteinExistence type="predicted"/>
<keyword evidence="2 5" id="KW-0812">Transmembrane</keyword>
<dbReference type="InterPro" id="IPR010652">
    <property type="entry name" value="DUF1232"/>
</dbReference>
<feature type="transmembrane region" description="Helical" evidence="5">
    <location>
        <begin position="69"/>
        <end position="87"/>
    </location>
</feature>
<feature type="transmembrane region" description="Helical" evidence="5">
    <location>
        <begin position="44"/>
        <end position="63"/>
    </location>
</feature>
<evidence type="ECO:0000256" key="5">
    <source>
        <dbReference type="SAM" id="Phobius"/>
    </source>
</evidence>
<dbReference type="GO" id="GO:0012505">
    <property type="term" value="C:endomembrane system"/>
    <property type="evidence" value="ECO:0007669"/>
    <property type="project" value="UniProtKB-SubCell"/>
</dbReference>
<evidence type="ECO:0000256" key="2">
    <source>
        <dbReference type="ARBA" id="ARBA00022692"/>
    </source>
</evidence>
<name>A0A1G9PXK2_9GAMM</name>
<evidence type="ECO:0000313" key="7">
    <source>
        <dbReference type="EMBL" id="SDM03383.1"/>
    </source>
</evidence>
<sequence>MAFNGWSLFSRLRSRGGALSRMARALRLFVPMCADVIRGRYRPVPWAAIGWMALAFIYLISPLDLIPDVLLLIGVLDDVVIVGWLLGKVDNALTDYRRWKGIDDINDRAPRKRD</sequence>
<dbReference type="OrthoDB" id="9804184at2"/>
<dbReference type="RefSeq" id="WP_089730255.1">
    <property type="nucleotide sequence ID" value="NZ_FNGI01000010.1"/>
</dbReference>
<dbReference type="Proteomes" id="UP000198654">
    <property type="component" value="Unassembled WGS sequence"/>
</dbReference>
<gene>
    <name evidence="7" type="ORF">SAMN05661010_03183</name>
</gene>
<evidence type="ECO:0000313" key="8">
    <source>
        <dbReference type="Proteomes" id="UP000198654"/>
    </source>
</evidence>